<dbReference type="InterPro" id="IPR014001">
    <property type="entry name" value="Helicase_ATP-bd"/>
</dbReference>
<protein>
    <submittedName>
        <fullName evidence="10">ATP-dependent RNA helicase DeaD</fullName>
    </submittedName>
</protein>
<comment type="caution">
    <text evidence="10">The sequence shown here is derived from an EMBL/GenBank/DDBJ whole genome shotgun (WGS) entry which is preliminary data.</text>
</comment>
<dbReference type="Pfam" id="PF00270">
    <property type="entry name" value="DEAD"/>
    <property type="match status" value="1"/>
</dbReference>
<dbReference type="Pfam" id="PF00271">
    <property type="entry name" value="Helicase_C"/>
    <property type="match status" value="1"/>
</dbReference>
<dbReference type="PANTHER" id="PTHR47959">
    <property type="entry name" value="ATP-DEPENDENT RNA HELICASE RHLE-RELATED"/>
    <property type="match status" value="1"/>
</dbReference>
<dbReference type="SUPFAM" id="SSF52540">
    <property type="entry name" value="P-loop containing nucleoside triphosphate hydrolases"/>
    <property type="match status" value="1"/>
</dbReference>
<dbReference type="SMART" id="SM00490">
    <property type="entry name" value="HELICc"/>
    <property type="match status" value="1"/>
</dbReference>
<dbReference type="RefSeq" id="WP_128564218.1">
    <property type="nucleotide sequence ID" value="NZ_BPQH01000014.1"/>
</dbReference>
<dbReference type="InterPro" id="IPR044742">
    <property type="entry name" value="DEAD/DEAH_RhlB"/>
</dbReference>
<feature type="compositionally biased region" description="Basic residues" evidence="7">
    <location>
        <begin position="541"/>
        <end position="551"/>
    </location>
</feature>
<reference evidence="10" key="2">
    <citation type="submission" date="2021-08" db="EMBL/GenBank/DDBJ databases">
        <authorList>
            <person name="Tani A."/>
            <person name="Ola A."/>
            <person name="Ogura Y."/>
            <person name="Katsura K."/>
            <person name="Hayashi T."/>
        </authorList>
    </citation>
    <scope>NUCLEOTIDE SEQUENCE</scope>
    <source>
        <strain evidence="10">KCTC 52305</strain>
    </source>
</reference>
<accession>A0ABQ4R4L0</accession>
<dbReference type="InterPro" id="IPR050079">
    <property type="entry name" value="DEAD_box_RNA_helicase"/>
</dbReference>
<dbReference type="PROSITE" id="PS00039">
    <property type="entry name" value="DEAD_ATP_HELICASE"/>
    <property type="match status" value="1"/>
</dbReference>
<organism evidence="10 11">
    <name type="scientific">Methylobacterium crusticola</name>
    <dbReference type="NCBI Taxonomy" id="1697972"/>
    <lineage>
        <taxon>Bacteria</taxon>
        <taxon>Pseudomonadati</taxon>
        <taxon>Pseudomonadota</taxon>
        <taxon>Alphaproteobacteria</taxon>
        <taxon>Hyphomicrobiales</taxon>
        <taxon>Methylobacteriaceae</taxon>
        <taxon>Methylobacterium</taxon>
    </lineage>
</organism>
<dbReference type="Proteomes" id="UP001055167">
    <property type="component" value="Unassembled WGS sequence"/>
</dbReference>
<keyword evidence="1 6" id="KW-0547">Nucleotide-binding</keyword>
<feature type="domain" description="Helicase C-terminal" evidence="9">
    <location>
        <begin position="233"/>
        <end position="378"/>
    </location>
</feature>
<dbReference type="InterPro" id="IPR001650">
    <property type="entry name" value="Helicase_C-like"/>
</dbReference>
<evidence type="ECO:0000256" key="6">
    <source>
        <dbReference type="RuleBase" id="RU000492"/>
    </source>
</evidence>
<dbReference type="InterPro" id="IPR011545">
    <property type="entry name" value="DEAD/DEAH_box_helicase_dom"/>
</dbReference>
<dbReference type="InterPro" id="IPR027417">
    <property type="entry name" value="P-loop_NTPase"/>
</dbReference>
<evidence type="ECO:0000259" key="8">
    <source>
        <dbReference type="PROSITE" id="PS51192"/>
    </source>
</evidence>
<evidence type="ECO:0000256" key="3">
    <source>
        <dbReference type="ARBA" id="ARBA00022806"/>
    </source>
</evidence>
<dbReference type="PROSITE" id="PS51192">
    <property type="entry name" value="HELICASE_ATP_BIND_1"/>
    <property type="match status" value="1"/>
</dbReference>
<keyword evidence="11" id="KW-1185">Reference proteome</keyword>
<dbReference type="InterPro" id="IPR005580">
    <property type="entry name" value="DbpA/CsdA_RNA-bd_dom"/>
</dbReference>
<evidence type="ECO:0000256" key="7">
    <source>
        <dbReference type="SAM" id="MobiDB-lite"/>
    </source>
</evidence>
<reference evidence="10" key="1">
    <citation type="journal article" date="2021" name="Front. Microbiol.">
        <title>Comprehensive Comparative Genomics and Phenotyping of Methylobacterium Species.</title>
        <authorList>
            <person name="Alessa O."/>
            <person name="Ogura Y."/>
            <person name="Fujitani Y."/>
            <person name="Takami H."/>
            <person name="Hayashi T."/>
            <person name="Sahin N."/>
            <person name="Tani A."/>
        </authorList>
    </citation>
    <scope>NUCLEOTIDE SEQUENCE</scope>
    <source>
        <strain evidence="10">KCTC 52305</strain>
    </source>
</reference>
<dbReference type="Gene3D" id="3.40.50.300">
    <property type="entry name" value="P-loop containing nucleotide triphosphate hydrolases"/>
    <property type="match status" value="2"/>
</dbReference>
<dbReference type="InterPro" id="IPR000629">
    <property type="entry name" value="RNA-helicase_DEAD-box_CS"/>
</dbReference>
<keyword evidence="2 6" id="KW-0378">Hydrolase</keyword>
<dbReference type="SMART" id="SM00487">
    <property type="entry name" value="DEXDc"/>
    <property type="match status" value="1"/>
</dbReference>
<gene>
    <name evidence="10" type="primary">deaD</name>
    <name evidence="10" type="ORF">OPKNFCMD_4422</name>
</gene>
<feature type="region of interest" description="Disordered" evidence="7">
    <location>
        <begin position="430"/>
        <end position="450"/>
    </location>
</feature>
<feature type="domain" description="Helicase ATP-binding" evidence="8">
    <location>
        <begin position="30"/>
        <end position="206"/>
    </location>
</feature>
<evidence type="ECO:0000256" key="5">
    <source>
        <dbReference type="ARBA" id="ARBA00038437"/>
    </source>
</evidence>
<dbReference type="GO" id="GO:0004386">
    <property type="term" value="F:helicase activity"/>
    <property type="evidence" value="ECO:0007669"/>
    <property type="project" value="UniProtKB-KW"/>
</dbReference>
<comment type="similarity">
    <text evidence="5 6">Belongs to the DEAD box helicase family.</text>
</comment>
<name>A0ABQ4R4L0_9HYPH</name>
<dbReference type="Pfam" id="PF03880">
    <property type="entry name" value="DbpA"/>
    <property type="match status" value="1"/>
</dbReference>
<dbReference type="Gene3D" id="3.30.70.330">
    <property type="match status" value="1"/>
</dbReference>
<evidence type="ECO:0000256" key="1">
    <source>
        <dbReference type="ARBA" id="ARBA00022741"/>
    </source>
</evidence>
<dbReference type="EMBL" id="BPQH01000014">
    <property type="protein sequence ID" value="GJD51667.1"/>
    <property type="molecule type" value="Genomic_DNA"/>
</dbReference>
<proteinExistence type="inferred from homology"/>
<dbReference type="CDD" id="cd00268">
    <property type="entry name" value="DEADc"/>
    <property type="match status" value="1"/>
</dbReference>
<sequence>MPFPQLPAPLGHALTARGYEDPTPVQAAVLQPEAAGRDLVVSAQTGSGKTVAYGLALADTLLGEAETMGPAAAPLALVIAPTRELALQVHRELSWLYGPAGARVVACVGGMDPRRESRMLADGAHIVVGTPGRLRDHLERRNLDPTGLRAAVLDEADEMLDLGFREDLEFILGTTPAERRTLLFSATLPKGIVALAEAYQRDALRIAVAGETRGHADIEYRAIRILPRETELVVVNTLRLVEARTAIVFCNTRNAVRHLQAVLTERGFQAVALSGELGQGERNAALQALRDGRARVCVATDVAARGIDLPGLGLVVHAELPHDSEVLQHRSGRTGRAGRKGISVLLVPASRRRRAEELMARAGVVPIWSGPPPADEIRALDQERLLEDPLLTEEPAEEDRAMAQSLLAQRSPEDLAAALVRAYRARLPSPEEVTDPGFQTGKPAAARREEGPRVPFGASVWFRLNVGRRDNADPRRLLPMLCRRGEVTREEIGAIRIFDRETKFEIRGGAAERFAHSFGRTGSAELQVEVLPGETEVPRQRPPRRNVQRRG</sequence>
<evidence type="ECO:0000313" key="10">
    <source>
        <dbReference type="EMBL" id="GJD51667.1"/>
    </source>
</evidence>
<evidence type="ECO:0000256" key="4">
    <source>
        <dbReference type="ARBA" id="ARBA00022840"/>
    </source>
</evidence>
<keyword evidence="3 6" id="KW-0347">Helicase</keyword>
<evidence type="ECO:0000313" key="11">
    <source>
        <dbReference type="Proteomes" id="UP001055167"/>
    </source>
</evidence>
<evidence type="ECO:0000256" key="2">
    <source>
        <dbReference type="ARBA" id="ARBA00022801"/>
    </source>
</evidence>
<dbReference type="CDD" id="cd12252">
    <property type="entry name" value="RRM_DbpA"/>
    <property type="match status" value="1"/>
</dbReference>
<dbReference type="PROSITE" id="PS51194">
    <property type="entry name" value="HELICASE_CTER"/>
    <property type="match status" value="1"/>
</dbReference>
<dbReference type="PANTHER" id="PTHR47959:SF1">
    <property type="entry name" value="ATP-DEPENDENT RNA HELICASE DBPA"/>
    <property type="match status" value="1"/>
</dbReference>
<dbReference type="CDD" id="cd18787">
    <property type="entry name" value="SF2_C_DEAD"/>
    <property type="match status" value="1"/>
</dbReference>
<keyword evidence="4 6" id="KW-0067">ATP-binding</keyword>
<dbReference type="InterPro" id="IPR012677">
    <property type="entry name" value="Nucleotide-bd_a/b_plait_sf"/>
</dbReference>
<evidence type="ECO:0000259" key="9">
    <source>
        <dbReference type="PROSITE" id="PS51194"/>
    </source>
</evidence>
<feature type="region of interest" description="Disordered" evidence="7">
    <location>
        <begin position="531"/>
        <end position="551"/>
    </location>
</feature>